<evidence type="ECO:0000256" key="7">
    <source>
        <dbReference type="ARBA" id="ARBA00022989"/>
    </source>
</evidence>
<accession>A0A6V7P2X5</accession>
<dbReference type="InterPro" id="IPR001611">
    <property type="entry name" value="Leu-rich_rpt"/>
</dbReference>
<feature type="chain" id="PRO_5028064116" description="Protein kinase domain-containing protein" evidence="9">
    <location>
        <begin position="32"/>
        <end position="463"/>
    </location>
</feature>
<reference evidence="11" key="1">
    <citation type="submission" date="2020-07" db="EMBL/GenBank/DDBJ databases">
        <authorList>
            <person name="Lin J."/>
        </authorList>
    </citation>
    <scope>NUCLEOTIDE SEQUENCE</scope>
</reference>
<dbReference type="InterPro" id="IPR001245">
    <property type="entry name" value="Ser-Thr/Tyr_kinase_cat_dom"/>
</dbReference>
<dbReference type="Gene3D" id="1.10.510.10">
    <property type="entry name" value="Transferase(Phosphotransferase) domain 1"/>
    <property type="match status" value="1"/>
</dbReference>
<dbReference type="SUPFAM" id="SSF56112">
    <property type="entry name" value="Protein kinase-like (PK-like)"/>
    <property type="match status" value="1"/>
</dbReference>
<keyword evidence="2" id="KW-0597">Phosphoprotein</keyword>
<dbReference type="Pfam" id="PF00560">
    <property type="entry name" value="LRR_1"/>
    <property type="match status" value="3"/>
</dbReference>
<organism evidence="11">
    <name type="scientific">Ananas comosus var. bracteatus</name>
    <name type="common">red pineapple</name>
    <dbReference type="NCBI Taxonomy" id="296719"/>
    <lineage>
        <taxon>Eukaryota</taxon>
        <taxon>Viridiplantae</taxon>
        <taxon>Streptophyta</taxon>
        <taxon>Embryophyta</taxon>
        <taxon>Tracheophyta</taxon>
        <taxon>Spermatophyta</taxon>
        <taxon>Magnoliopsida</taxon>
        <taxon>Liliopsida</taxon>
        <taxon>Poales</taxon>
        <taxon>Bromeliaceae</taxon>
        <taxon>Bromelioideae</taxon>
        <taxon>Ananas</taxon>
    </lineage>
</organism>
<evidence type="ECO:0000256" key="2">
    <source>
        <dbReference type="ARBA" id="ARBA00022553"/>
    </source>
</evidence>
<feature type="signal peptide" evidence="9">
    <location>
        <begin position="1"/>
        <end position="31"/>
    </location>
</feature>
<evidence type="ECO:0000259" key="10">
    <source>
        <dbReference type="PROSITE" id="PS50011"/>
    </source>
</evidence>
<evidence type="ECO:0000256" key="9">
    <source>
        <dbReference type="SAM" id="SignalP"/>
    </source>
</evidence>
<comment type="subcellular location">
    <subcellularLocation>
        <location evidence="1">Membrane</location>
        <topology evidence="1">Single-pass membrane protein</topology>
    </subcellularLocation>
</comment>
<dbReference type="PANTHER" id="PTHR48007:SF43">
    <property type="entry name" value="POLLEN RECEPTOR-LIKE KINASE 4"/>
    <property type="match status" value="1"/>
</dbReference>
<name>A0A6V7P2X5_ANACO</name>
<keyword evidence="4" id="KW-0812">Transmembrane</keyword>
<keyword evidence="7" id="KW-1133">Transmembrane helix</keyword>
<dbReference type="InterPro" id="IPR046959">
    <property type="entry name" value="PRK1-6/SRF4-like"/>
</dbReference>
<evidence type="ECO:0000313" key="11">
    <source>
        <dbReference type="EMBL" id="CAD1825200.1"/>
    </source>
</evidence>
<evidence type="ECO:0000256" key="8">
    <source>
        <dbReference type="ARBA" id="ARBA00023136"/>
    </source>
</evidence>
<evidence type="ECO:0000256" key="3">
    <source>
        <dbReference type="ARBA" id="ARBA00022614"/>
    </source>
</evidence>
<dbReference type="PRINTS" id="PR00019">
    <property type="entry name" value="LEURICHRPT"/>
</dbReference>
<dbReference type="InterPro" id="IPR032675">
    <property type="entry name" value="LRR_dom_sf"/>
</dbReference>
<dbReference type="AlphaFoldDB" id="A0A6V7P2X5"/>
<proteinExistence type="predicted"/>
<dbReference type="Pfam" id="PF07714">
    <property type="entry name" value="PK_Tyr_Ser-Thr"/>
    <property type="match status" value="1"/>
</dbReference>
<evidence type="ECO:0000256" key="5">
    <source>
        <dbReference type="ARBA" id="ARBA00022729"/>
    </source>
</evidence>
<dbReference type="GO" id="GO:0005524">
    <property type="term" value="F:ATP binding"/>
    <property type="evidence" value="ECO:0007669"/>
    <property type="project" value="InterPro"/>
</dbReference>
<dbReference type="PANTHER" id="PTHR48007">
    <property type="entry name" value="LEUCINE-RICH REPEAT RECEPTOR-LIKE PROTEIN KINASE PXC1"/>
    <property type="match status" value="1"/>
</dbReference>
<dbReference type="InterPro" id="IPR000719">
    <property type="entry name" value="Prot_kinase_dom"/>
</dbReference>
<feature type="domain" description="Protein kinase" evidence="10">
    <location>
        <begin position="247"/>
        <end position="463"/>
    </location>
</feature>
<dbReference type="EMBL" id="LR862144">
    <property type="protein sequence ID" value="CAD1825200.1"/>
    <property type="molecule type" value="Genomic_DNA"/>
</dbReference>
<sequence>MHSTSHITPHHHLPFLLFLLLGSALVGECFGETVAQREHDALTALKLSFGNPLLSANWSGSQCSTNRSTWFGIGCTDNRVTSIALQGLGLSGRIDDPLTLAPLTELTLLSLRNNLISGLVLNFSFNLKLTSLDLSENSLTGPISDSLLRLDKLELLQLSDNKLNGSIPPFNQTSLKAFNVSNNNLTGEIPTTTVLQSFNQSSYLGNPGLCGEPISTSCQSLESANNNNAKNQHDLSSLKDLFIVADFVLFLALSWSLFALYSKTRECKAIANARKGAGEVDKNRDVETDSVQNSIQNSVQDRVQNSMQISIQRRVEAAEETRKLTFVKGDGGFDLDNLLKSSAEGLGGRGTNRIPFKWSSRLAVAVGVARAVEYLHLNAASPTVIPHGNLRSPNVLLDEDDVAKVSDYGLISLVAPSLAAQRMAAYRTPEYDHQRKVSKMSDVWSYGCLLLELLTGRSPGPKG</sequence>
<dbReference type="SUPFAM" id="SSF52058">
    <property type="entry name" value="L domain-like"/>
    <property type="match status" value="1"/>
</dbReference>
<dbReference type="GO" id="GO:0016020">
    <property type="term" value="C:membrane"/>
    <property type="evidence" value="ECO:0007669"/>
    <property type="project" value="UniProtKB-SubCell"/>
</dbReference>
<evidence type="ECO:0000256" key="1">
    <source>
        <dbReference type="ARBA" id="ARBA00004167"/>
    </source>
</evidence>
<keyword evidence="8" id="KW-0472">Membrane</keyword>
<evidence type="ECO:0000256" key="4">
    <source>
        <dbReference type="ARBA" id="ARBA00022692"/>
    </source>
</evidence>
<dbReference type="GO" id="GO:0004672">
    <property type="term" value="F:protein kinase activity"/>
    <property type="evidence" value="ECO:0007669"/>
    <property type="project" value="InterPro"/>
</dbReference>
<dbReference type="PROSITE" id="PS50011">
    <property type="entry name" value="PROTEIN_KINASE_DOM"/>
    <property type="match status" value="1"/>
</dbReference>
<dbReference type="InterPro" id="IPR011009">
    <property type="entry name" value="Kinase-like_dom_sf"/>
</dbReference>
<keyword evidence="6" id="KW-0677">Repeat</keyword>
<gene>
    <name evidence="11" type="ORF">CB5_LOCUS8411</name>
</gene>
<evidence type="ECO:0000256" key="6">
    <source>
        <dbReference type="ARBA" id="ARBA00022737"/>
    </source>
</evidence>
<keyword evidence="3" id="KW-0433">Leucine-rich repeat</keyword>
<protein>
    <recommendedName>
        <fullName evidence="10">Protein kinase domain-containing protein</fullName>
    </recommendedName>
</protein>
<dbReference type="FunFam" id="3.80.10.10:FF:000722">
    <property type="entry name" value="Leucine-rich repeat receptor-like protein kinase"/>
    <property type="match status" value="1"/>
</dbReference>
<dbReference type="Gene3D" id="3.80.10.10">
    <property type="entry name" value="Ribonuclease Inhibitor"/>
    <property type="match status" value="1"/>
</dbReference>
<keyword evidence="5 9" id="KW-0732">Signal</keyword>